<dbReference type="AlphaFoldDB" id="A0A6A6VN93"/>
<proteinExistence type="predicted"/>
<sequence length="205" mass="24532">MSEAHWLFRSSIFERDSKLRKLEAEIEELKNATKRRTTDISCDGQEENGVKKEDQILREEVIRVNKENDRLQIKERKIRLDEENHTLGEVKKRLFAEMSSVLQEKNRLQKESHALREGKTRVHKLNNSLLTEKNTISSENQRLNQENSRLTQQIASLTRKTMDLQSHIDNMNPQHVRRRPSYDEPRYYRDSLYREDSPHYDPFLD</sequence>
<dbReference type="OrthoDB" id="10255522at2759"/>
<evidence type="ECO:0000313" key="3">
    <source>
        <dbReference type="EMBL" id="KAF2751299.1"/>
    </source>
</evidence>
<keyword evidence="1" id="KW-0175">Coiled coil</keyword>
<reference evidence="3" key="1">
    <citation type="journal article" date="2020" name="Stud. Mycol.">
        <title>101 Dothideomycetes genomes: a test case for predicting lifestyles and emergence of pathogens.</title>
        <authorList>
            <person name="Haridas S."/>
            <person name="Albert R."/>
            <person name="Binder M."/>
            <person name="Bloem J."/>
            <person name="Labutti K."/>
            <person name="Salamov A."/>
            <person name="Andreopoulos B."/>
            <person name="Baker S."/>
            <person name="Barry K."/>
            <person name="Bills G."/>
            <person name="Bluhm B."/>
            <person name="Cannon C."/>
            <person name="Castanera R."/>
            <person name="Culley D."/>
            <person name="Daum C."/>
            <person name="Ezra D."/>
            <person name="Gonzalez J."/>
            <person name="Henrissat B."/>
            <person name="Kuo A."/>
            <person name="Liang C."/>
            <person name="Lipzen A."/>
            <person name="Lutzoni F."/>
            <person name="Magnuson J."/>
            <person name="Mondo S."/>
            <person name="Nolan M."/>
            <person name="Ohm R."/>
            <person name="Pangilinan J."/>
            <person name="Park H.-J."/>
            <person name="Ramirez L."/>
            <person name="Alfaro M."/>
            <person name="Sun H."/>
            <person name="Tritt A."/>
            <person name="Yoshinaga Y."/>
            <person name="Zwiers L.-H."/>
            <person name="Turgeon B."/>
            <person name="Goodwin S."/>
            <person name="Spatafora J."/>
            <person name="Crous P."/>
            <person name="Grigoriev I."/>
        </authorList>
    </citation>
    <scope>NUCLEOTIDE SEQUENCE</scope>
    <source>
        <strain evidence="3">CBS 119925</strain>
    </source>
</reference>
<feature type="region of interest" description="Disordered" evidence="2">
    <location>
        <begin position="165"/>
        <end position="184"/>
    </location>
</feature>
<feature type="coiled-coil region" evidence="1">
    <location>
        <begin position="64"/>
        <end position="160"/>
    </location>
</feature>
<dbReference type="Proteomes" id="UP000799440">
    <property type="component" value="Unassembled WGS sequence"/>
</dbReference>
<evidence type="ECO:0000313" key="4">
    <source>
        <dbReference type="Proteomes" id="UP000799440"/>
    </source>
</evidence>
<name>A0A6A6VN93_9PLEO</name>
<evidence type="ECO:0000256" key="1">
    <source>
        <dbReference type="SAM" id="Coils"/>
    </source>
</evidence>
<protein>
    <submittedName>
        <fullName evidence="3">Uncharacterized protein</fullName>
    </submittedName>
</protein>
<accession>A0A6A6VN93</accession>
<organism evidence="3 4">
    <name type="scientific">Sporormia fimetaria CBS 119925</name>
    <dbReference type="NCBI Taxonomy" id="1340428"/>
    <lineage>
        <taxon>Eukaryota</taxon>
        <taxon>Fungi</taxon>
        <taxon>Dikarya</taxon>
        <taxon>Ascomycota</taxon>
        <taxon>Pezizomycotina</taxon>
        <taxon>Dothideomycetes</taxon>
        <taxon>Pleosporomycetidae</taxon>
        <taxon>Pleosporales</taxon>
        <taxon>Sporormiaceae</taxon>
        <taxon>Sporormia</taxon>
    </lineage>
</organism>
<keyword evidence="4" id="KW-1185">Reference proteome</keyword>
<dbReference type="EMBL" id="MU006562">
    <property type="protein sequence ID" value="KAF2751299.1"/>
    <property type="molecule type" value="Genomic_DNA"/>
</dbReference>
<evidence type="ECO:0000256" key="2">
    <source>
        <dbReference type="SAM" id="MobiDB-lite"/>
    </source>
</evidence>
<gene>
    <name evidence="3" type="ORF">M011DRAFT_473796</name>
</gene>
<feature type="coiled-coil region" evidence="1">
    <location>
        <begin position="12"/>
        <end position="39"/>
    </location>
</feature>